<dbReference type="SMART" id="SM00415">
    <property type="entry name" value="HSF"/>
    <property type="match status" value="1"/>
</dbReference>
<organism evidence="6 7">
    <name type="scientific">Cyclotella cryptica</name>
    <dbReference type="NCBI Taxonomy" id="29204"/>
    <lineage>
        <taxon>Eukaryota</taxon>
        <taxon>Sar</taxon>
        <taxon>Stramenopiles</taxon>
        <taxon>Ochrophyta</taxon>
        <taxon>Bacillariophyta</taxon>
        <taxon>Coscinodiscophyceae</taxon>
        <taxon>Thalassiosirophycidae</taxon>
        <taxon>Stephanodiscales</taxon>
        <taxon>Stephanodiscaceae</taxon>
        <taxon>Cyclotella</taxon>
    </lineage>
</organism>
<evidence type="ECO:0000256" key="4">
    <source>
        <dbReference type="RuleBase" id="RU004020"/>
    </source>
</evidence>
<evidence type="ECO:0000256" key="3">
    <source>
        <dbReference type="ARBA" id="ARBA00023242"/>
    </source>
</evidence>
<dbReference type="PANTHER" id="PTHR10015:SF206">
    <property type="entry name" value="HSF-TYPE DNA-BINDING DOMAIN-CONTAINING PROTEIN"/>
    <property type="match status" value="1"/>
</dbReference>
<dbReference type="SUPFAM" id="SSF46785">
    <property type="entry name" value="Winged helix' DNA-binding domain"/>
    <property type="match status" value="1"/>
</dbReference>
<evidence type="ECO:0000259" key="5">
    <source>
        <dbReference type="SMART" id="SM00415"/>
    </source>
</evidence>
<dbReference type="EMBL" id="JABMIG020000017">
    <property type="protein sequence ID" value="KAL3802771.1"/>
    <property type="molecule type" value="Genomic_DNA"/>
</dbReference>
<dbReference type="InterPro" id="IPR036390">
    <property type="entry name" value="WH_DNA-bd_sf"/>
</dbReference>
<protein>
    <recommendedName>
        <fullName evidence="5">HSF-type DNA-binding domain-containing protein</fullName>
    </recommendedName>
</protein>
<dbReference type="PANTHER" id="PTHR10015">
    <property type="entry name" value="HEAT SHOCK TRANSCRIPTION FACTOR"/>
    <property type="match status" value="1"/>
</dbReference>
<proteinExistence type="inferred from homology"/>
<evidence type="ECO:0000313" key="6">
    <source>
        <dbReference type="EMBL" id="KAL3802771.1"/>
    </source>
</evidence>
<sequence>MNTLTTHDECSTENNFPKRLMSLLDDEDVQKVMHWLPCGQAFEILDPELCAGTVLKNHFNSVKFESFIVRLKKWGFDRTDTKVNGRYRSMTFSSELFRRDKPHLCNRMRLKPNKPPKKAKATKQLSHLFDARRGYHHTTPQMSPTITTFGCKNSEMVMQAWQYHFWQNNPLSTKHTANDKDTDSAILDAGSNSQSAIPPQNIPSHTIIHQGVTMNRHCMEHLTSFTDQNQQNASRYQTFHHPQAADSMSHLNIDVGVKSEENNVTNSPAMINRHHTMDGENVLPPQLVTTPVAKTSIRPAYGRTNSEPIFPRTTKGGLESPIFRSQQYVQKSYSETRINARNKKALYKSFSCDESPEDYYRQQRSARNGFREDIEEPAFVSEVMDAKGVLYSSSYNDKISRHGRVDRREDYFVRPSICRRAQGLENKRQRSMLNSDPTPEQTHMALASSSFPGFHPIDSSQHTMNYLPNSEGGEAQDRAIGLFQEGSTDLLKPIAAIDLFEQNRHDDVINQYQDQKACSVDYSRRDSFFDEVGRALYDGIDLFTADTTENNTQWSGSAEYSHSKIKRGVAFEATQNNCVSKSYMFVTPEQQNPAVAIDDSQTNNPLCQTDIKNVQPQRQVEIPDIKADEVRHGGSLASSVMLEAEDLDLQSLASMDSENNTTSDRLIDFIEKTIAD</sequence>
<dbReference type="Proteomes" id="UP001516023">
    <property type="component" value="Unassembled WGS sequence"/>
</dbReference>
<dbReference type="Gene3D" id="1.10.10.10">
    <property type="entry name" value="Winged helix-like DNA-binding domain superfamily/Winged helix DNA-binding domain"/>
    <property type="match status" value="1"/>
</dbReference>
<evidence type="ECO:0000313" key="7">
    <source>
        <dbReference type="Proteomes" id="UP001516023"/>
    </source>
</evidence>
<dbReference type="GO" id="GO:0005634">
    <property type="term" value="C:nucleus"/>
    <property type="evidence" value="ECO:0007669"/>
    <property type="project" value="UniProtKB-SubCell"/>
</dbReference>
<comment type="subcellular location">
    <subcellularLocation>
        <location evidence="1">Nucleus</location>
    </subcellularLocation>
</comment>
<dbReference type="InterPro" id="IPR036388">
    <property type="entry name" value="WH-like_DNA-bd_sf"/>
</dbReference>
<name>A0ABD3QS88_9STRA</name>
<keyword evidence="3" id="KW-0539">Nucleus</keyword>
<gene>
    <name evidence="6" type="ORF">HJC23_007548</name>
</gene>
<dbReference type="Pfam" id="PF00447">
    <property type="entry name" value="HSF_DNA-bind"/>
    <property type="match status" value="1"/>
</dbReference>
<feature type="domain" description="HSF-type DNA-binding" evidence="5">
    <location>
        <begin position="12"/>
        <end position="111"/>
    </location>
</feature>
<evidence type="ECO:0000256" key="1">
    <source>
        <dbReference type="ARBA" id="ARBA00004123"/>
    </source>
</evidence>
<evidence type="ECO:0000256" key="2">
    <source>
        <dbReference type="ARBA" id="ARBA00023125"/>
    </source>
</evidence>
<dbReference type="InterPro" id="IPR000232">
    <property type="entry name" value="HSF_DNA-bd"/>
</dbReference>
<comment type="caution">
    <text evidence="6">The sequence shown here is derived from an EMBL/GenBank/DDBJ whole genome shotgun (WGS) entry which is preliminary data.</text>
</comment>
<reference evidence="6 7" key="1">
    <citation type="journal article" date="2020" name="G3 (Bethesda)">
        <title>Improved Reference Genome for Cyclotella cryptica CCMP332, a Model for Cell Wall Morphogenesis, Salinity Adaptation, and Lipid Production in Diatoms (Bacillariophyta).</title>
        <authorList>
            <person name="Roberts W.R."/>
            <person name="Downey K.M."/>
            <person name="Ruck E.C."/>
            <person name="Traller J.C."/>
            <person name="Alverson A.J."/>
        </authorList>
    </citation>
    <scope>NUCLEOTIDE SEQUENCE [LARGE SCALE GENOMIC DNA]</scope>
    <source>
        <strain evidence="6 7">CCMP332</strain>
    </source>
</reference>
<comment type="similarity">
    <text evidence="4">Belongs to the HSF family.</text>
</comment>
<keyword evidence="7" id="KW-1185">Reference proteome</keyword>
<keyword evidence="2" id="KW-0238">DNA-binding</keyword>
<accession>A0ABD3QS88</accession>
<dbReference type="GO" id="GO:0003677">
    <property type="term" value="F:DNA binding"/>
    <property type="evidence" value="ECO:0007669"/>
    <property type="project" value="UniProtKB-KW"/>
</dbReference>
<dbReference type="AlphaFoldDB" id="A0ABD3QS88"/>